<feature type="compositionally biased region" description="Basic and acidic residues" evidence="1">
    <location>
        <begin position="23"/>
        <end position="37"/>
    </location>
</feature>
<feature type="compositionally biased region" description="Polar residues" evidence="1">
    <location>
        <begin position="38"/>
        <end position="47"/>
    </location>
</feature>
<evidence type="ECO:0000313" key="3">
    <source>
        <dbReference type="EMBL" id="MCU6743290.1"/>
    </source>
</evidence>
<keyword evidence="2" id="KW-0812">Transmembrane</keyword>
<name>A0ABT2SZ68_9FIRM</name>
<feature type="region of interest" description="Disordered" evidence="1">
    <location>
        <begin position="1"/>
        <end position="47"/>
    </location>
</feature>
<keyword evidence="2" id="KW-1133">Transmembrane helix</keyword>
<feature type="transmembrane region" description="Helical" evidence="2">
    <location>
        <begin position="106"/>
        <end position="128"/>
    </location>
</feature>
<reference evidence="3 4" key="1">
    <citation type="journal article" date="2021" name="ISME Commun">
        <title>Automated analysis of genomic sequences facilitates high-throughput and comprehensive description of bacteria.</title>
        <authorList>
            <person name="Hitch T.C.A."/>
        </authorList>
    </citation>
    <scope>NUCLEOTIDE SEQUENCE [LARGE SCALE GENOMIC DNA]</scope>
    <source>
        <strain evidence="3 4">Sanger_18</strain>
    </source>
</reference>
<dbReference type="EMBL" id="JAOQKJ010000002">
    <property type="protein sequence ID" value="MCU6743290.1"/>
    <property type="molecule type" value="Genomic_DNA"/>
</dbReference>
<evidence type="ECO:0000313" key="4">
    <source>
        <dbReference type="Proteomes" id="UP001652432"/>
    </source>
</evidence>
<evidence type="ECO:0000256" key="2">
    <source>
        <dbReference type="SAM" id="Phobius"/>
    </source>
</evidence>
<keyword evidence="4" id="KW-1185">Reference proteome</keyword>
<keyword evidence="2" id="KW-0472">Membrane</keyword>
<accession>A0ABT2SZ68</accession>
<comment type="caution">
    <text evidence="3">The sequence shown here is derived from an EMBL/GenBank/DDBJ whole genome shotgun (WGS) entry which is preliminary data.</text>
</comment>
<dbReference type="RefSeq" id="WP_262572900.1">
    <property type="nucleotide sequence ID" value="NZ_JAOQKJ010000002.1"/>
</dbReference>
<protein>
    <submittedName>
        <fullName evidence="3">Uncharacterized protein</fullName>
    </submittedName>
</protein>
<organism evidence="3 4">
    <name type="scientific">Suilimivivens aceti</name>
    <dbReference type="NCBI Taxonomy" id="2981774"/>
    <lineage>
        <taxon>Bacteria</taxon>
        <taxon>Bacillati</taxon>
        <taxon>Bacillota</taxon>
        <taxon>Clostridia</taxon>
        <taxon>Lachnospirales</taxon>
        <taxon>Lachnospiraceae</taxon>
        <taxon>Suilimivivens</taxon>
    </lineage>
</organism>
<gene>
    <name evidence="3" type="ORF">OCV77_02025</name>
</gene>
<evidence type="ECO:0000256" key="1">
    <source>
        <dbReference type="SAM" id="MobiDB-lite"/>
    </source>
</evidence>
<feature type="compositionally biased region" description="Low complexity" evidence="1">
    <location>
        <begin position="8"/>
        <end position="17"/>
    </location>
</feature>
<proteinExistence type="predicted"/>
<dbReference type="Proteomes" id="UP001652432">
    <property type="component" value="Unassembled WGS sequence"/>
</dbReference>
<sequence length="315" mass="36280">MSDEQKNDFWSSSSNDDFWNKPVGDDWLKKDEPKPETNEPSWNENPYYQSHVHEDEVKGSVFHEENTDSTYWDKAADNVYREQKSDNIYTGEVPEQQKKRVHVHTIICLISICIMVFVILAVAAAASLTKNVQKKEARVVSYTEENLTSPVFDYYDNNTVTLENNCYTIVNHDIYAGFPEDYSLIAIRVDVESSAYVQNAYVMKNCYIGYEENGTVEYKQSLGRDVYYPYVAGYGFDSSSFLSDYGCGNGADITGYFFFLIPADVQEITLYMEKYDLQHDTIDKIETVMSWNMGVLPYDEEIPGRLAKEGGYHYE</sequence>